<protein>
    <recommendedName>
        <fullName evidence="5">DUF4114 domain-containing protein</fullName>
    </recommendedName>
</protein>
<feature type="chain" id="PRO_5002137874" description="DUF4114 domain-containing protein" evidence="1">
    <location>
        <begin position="30"/>
        <end position="270"/>
    </location>
</feature>
<evidence type="ECO:0000259" key="3">
    <source>
        <dbReference type="Pfam" id="PF13448"/>
    </source>
</evidence>
<organism evidence="4">
    <name type="scientific">Tolypothrix bouteillei VB521301</name>
    <dbReference type="NCBI Taxonomy" id="1479485"/>
    <lineage>
        <taxon>Bacteria</taxon>
        <taxon>Bacillati</taxon>
        <taxon>Cyanobacteriota</taxon>
        <taxon>Cyanophyceae</taxon>
        <taxon>Nostocales</taxon>
        <taxon>Tolypothrichaceae</taxon>
        <taxon>Tolypothrix</taxon>
    </lineage>
</organism>
<evidence type="ECO:0008006" key="5">
    <source>
        <dbReference type="Google" id="ProtNLM"/>
    </source>
</evidence>
<reference evidence="4" key="1">
    <citation type="journal article" date="2015" name="Genome Announc.">
        <title>Draft Genome Sequence of Tolypothrix boutellei Strain VB521301.</title>
        <authorList>
            <person name="Chandrababunaidu M.M."/>
            <person name="Singh D."/>
            <person name="Sen D."/>
            <person name="Bhan S."/>
            <person name="Das S."/>
            <person name="Gupta A."/>
            <person name="Adhikary S.P."/>
            <person name="Tripathy S."/>
        </authorList>
    </citation>
    <scope>NUCLEOTIDE SEQUENCE</scope>
    <source>
        <strain evidence="4">VB521301</strain>
    </source>
</reference>
<dbReference type="NCBIfam" id="TIGR02595">
    <property type="entry name" value="PEP_CTERM"/>
    <property type="match status" value="1"/>
</dbReference>
<evidence type="ECO:0000259" key="2">
    <source>
        <dbReference type="Pfam" id="PF07589"/>
    </source>
</evidence>
<feature type="domain" description="DUF4114" evidence="3">
    <location>
        <begin position="160"/>
        <end position="232"/>
    </location>
</feature>
<evidence type="ECO:0000256" key="1">
    <source>
        <dbReference type="SAM" id="SignalP"/>
    </source>
</evidence>
<evidence type="ECO:0000313" key="4">
    <source>
        <dbReference type="EMBL" id="KIE12704.1"/>
    </source>
</evidence>
<proteinExistence type="predicted"/>
<dbReference type="InterPro" id="IPR025193">
    <property type="entry name" value="DUF4114"/>
</dbReference>
<sequence>MINKNQLKKLIAAAATVAGVFSTVAPASASTFTWGDWTKTYEVQDKSTDTSGFQTLISEYQKYVQPESLAIPEDKLTKLDPTKLRLKNESNVRIWFLNEGATYKNQLAYEAVKGNNSQKGLLFNDVSCDISQAANSACQLGENPGTLDIGDYVELGKVAGGSQLNFFMKTDGFNNPDGPVYGADPTKNPDLLEHLVAYEIDDYLLIGFEDLPGPEGISSDRDFNDVVFVVDVGKDNIESVPEPATAMALLAASAAGVMTLRRRESTTNDQ</sequence>
<feature type="domain" description="Ice-binding protein C-terminal" evidence="2">
    <location>
        <begin position="239"/>
        <end position="263"/>
    </location>
</feature>
<accession>A0A0C1R556</accession>
<keyword evidence="1" id="KW-0732">Signal</keyword>
<dbReference type="RefSeq" id="WP_038091835.1">
    <property type="nucleotide sequence ID" value="NZ_JHEG04000001.1"/>
</dbReference>
<feature type="signal peptide" evidence="1">
    <location>
        <begin position="1"/>
        <end position="29"/>
    </location>
</feature>
<name>A0A0C1R556_9CYAN</name>
<dbReference type="Pfam" id="PF13448">
    <property type="entry name" value="DUF4114"/>
    <property type="match status" value="1"/>
</dbReference>
<dbReference type="InterPro" id="IPR013424">
    <property type="entry name" value="Ice-binding_C"/>
</dbReference>
<dbReference type="STRING" id="1479485.DA73_0204100"/>
<dbReference type="AlphaFoldDB" id="A0A0C1R556"/>
<comment type="caution">
    <text evidence="4">The sequence shown here is derived from an EMBL/GenBank/DDBJ whole genome shotgun (WGS) entry which is preliminary data.</text>
</comment>
<gene>
    <name evidence="4" type="ORF">DA73_0204100</name>
</gene>
<dbReference type="EMBL" id="JHEG02000019">
    <property type="protein sequence ID" value="KIE12704.1"/>
    <property type="molecule type" value="Genomic_DNA"/>
</dbReference>
<dbReference type="Pfam" id="PF07589">
    <property type="entry name" value="PEP-CTERM"/>
    <property type="match status" value="1"/>
</dbReference>